<dbReference type="EMBL" id="JALKFT010000017">
    <property type="protein sequence ID" value="MCK9877397.1"/>
    <property type="molecule type" value="Genomic_DNA"/>
</dbReference>
<accession>A0ABT0K0S3</accession>
<dbReference type="RefSeq" id="WP_248814754.1">
    <property type="nucleotide sequence ID" value="NZ_JALKFT010000017.1"/>
</dbReference>
<comment type="caution">
    <text evidence="3">The sequence shown here is derived from an EMBL/GenBank/DDBJ whole genome shotgun (WGS) entry which is preliminary data.</text>
</comment>
<keyword evidence="4" id="KW-1185">Reference proteome</keyword>
<evidence type="ECO:0000256" key="1">
    <source>
        <dbReference type="ARBA" id="ARBA00023002"/>
    </source>
</evidence>
<proteinExistence type="predicted"/>
<dbReference type="SUPFAM" id="SSF50475">
    <property type="entry name" value="FMN-binding split barrel"/>
    <property type="match status" value="1"/>
</dbReference>
<name>A0ABT0K0S3_9ACTN</name>
<feature type="domain" description="Pyridoxamine 5'-phosphate oxidase N-terminal" evidence="2">
    <location>
        <begin position="4"/>
        <end position="123"/>
    </location>
</feature>
<reference evidence="3 4" key="1">
    <citation type="submission" date="2022-04" db="EMBL/GenBank/DDBJ databases">
        <title>Genome diversity in the genus Frankia.</title>
        <authorList>
            <person name="Carlos-Shanley C."/>
            <person name="Hahn D."/>
        </authorList>
    </citation>
    <scope>NUCLEOTIDE SEQUENCE [LARGE SCALE GENOMIC DNA]</scope>
    <source>
        <strain evidence="3 4">Ag45/Mut15</strain>
    </source>
</reference>
<dbReference type="PANTHER" id="PTHR35176:SF6">
    <property type="entry name" value="HEME OXYGENASE HI_0854-RELATED"/>
    <property type="match status" value="1"/>
</dbReference>
<dbReference type="PANTHER" id="PTHR35176">
    <property type="entry name" value="HEME OXYGENASE HI_0854-RELATED"/>
    <property type="match status" value="1"/>
</dbReference>
<evidence type="ECO:0000313" key="4">
    <source>
        <dbReference type="Proteomes" id="UP001201873"/>
    </source>
</evidence>
<evidence type="ECO:0000313" key="3">
    <source>
        <dbReference type="EMBL" id="MCK9877397.1"/>
    </source>
</evidence>
<organism evidence="3 4">
    <name type="scientific">Frankia umida</name>
    <dbReference type="NCBI Taxonomy" id="573489"/>
    <lineage>
        <taxon>Bacteria</taxon>
        <taxon>Bacillati</taxon>
        <taxon>Actinomycetota</taxon>
        <taxon>Actinomycetes</taxon>
        <taxon>Frankiales</taxon>
        <taxon>Frankiaceae</taxon>
        <taxon>Frankia</taxon>
    </lineage>
</organism>
<dbReference type="Proteomes" id="UP001201873">
    <property type="component" value="Unassembled WGS sequence"/>
</dbReference>
<protein>
    <submittedName>
        <fullName evidence="3">PPOX class F420-dependent oxidoreductase</fullName>
    </submittedName>
</protein>
<keyword evidence="1" id="KW-0560">Oxidoreductase</keyword>
<evidence type="ECO:0000259" key="2">
    <source>
        <dbReference type="Pfam" id="PF01243"/>
    </source>
</evidence>
<sequence>MLIPESHLDLLERPLFGHLAQLRPDGRLQSNPVWYLWDGDRLRLTTTSDRQKGRNAVADARVALSVHDPDQPYRYLEVRGEVVATEPDPEGEFFDVLAKRYNLAYDELPDAPRRIVLVLAPAAASWQ</sequence>
<dbReference type="InterPro" id="IPR019920">
    <property type="entry name" value="F420-binding_dom_put"/>
</dbReference>
<dbReference type="InterPro" id="IPR012349">
    <property type="entry name" value="Split_barrel_FMN-bd"/>
</dbReference>
<dbReference type="Pfam" id="PF01243">
    <property type="entry name" value="PNPOx_N"/>
    <property type="match status" value="1"/>
</dbReference>
<dbReference type="InterPro" id="IPR052019">
    <property type="entry name" value="F420H2_bilvrd_red/Heme_oxyg"/>
</dbReference>
<dbReference type="NCBIfam" id="TIGR03618">
    <property type="entry name" value="Rv1155_F420"/>
    <property type="match status" value="1"/>
</dbReference>
<dbReference type="Gene3D" id="2.30.110.10">
    <property type="entry name" value="Electron Transport, Fmn-binding Protein, Chain A"/>
    <property type="match status" value="1"/>
</dbReference>
<dbReference type="InterPro" id="IPR011576">
    <property type="entry name" value="Pyridox_Oxase_N"/>
</dbReference>
<gene>
    <name evidence="3" type="ORF">MXD59_16745</name>
</gene>